<dbReference type="GeneID" id="93225456"/>
<organism evidence="1">
    <name type="scientific">Enterococcus avium</name>
    <name type="common">Streptococcus avium</name>
    <dbReference type="NCBI Taxonomy" id="33945"/>
    <lineage>
        <taxon>Bacteria</taxon>
        <taxon>Bacillati</taxon>
        <taxon>Bacillota</taxon>
        <taxon>Bacilli</taxon>
        <taxon>Lactobacillales</taxon>
        <taxon>Enterococcaceae</taxon>
        <taxon>Enterococcus</taxon>
    </lineage>
</organism>
<proteinExistence type="predicted"/>
<evidence type="ECO:0000313" key="1">
    <source>
        <dbReference type="EMBL" id="AXM43487.1"/>
    </source>
</evidence>
<name>A0A346D8U8_ENTAV</name>
<dbReference type="Gene3D" id="3.40.91.50">
    <property type="match status" value="1"/>
</dbReference>
<accession>A0A346D8U8</accession>
<dbReference type="AlphaFoldDB" id="A0A346D8U8"/>
<reference evidence="1" key="1">
    <citation type="journal article" date="2018" name="Clin. Microbiol. Infect.">
        <title>Faecal carriage of optrA-positive enterococci in asymptomatic healthy humans in Hangzhou, China.</title>
        <authorList>
            <person name="Cai J."/>
            <person name="Schwarz S."/>
            <person name="Chi D."/>
            <person name="Wang Z."/>
            <person name="Zhang R."/>
            <person name="Wang Y."/>
        </authorList>
    </citation>
    <scope>NUCLEOTIDE SEQUENCE</scope>
    <source>
        <strain evidence="1">C674</strain>
    </source>
</reference>
<sequence>MKLTNTAETFNLGDTSFRRKTLIDDYKTLLPYLQETNLEFNEWNNVAQAEFYEKILTKTDLFSRNTDEDFAKRGRTLTNALVKIGLTNSKRKLSRVANSWINENTLSANDVERSLGIDANNLLFTRQLLKLRVYDSNKMNYFYPFRVALGLVIKYQNIPQQDFLTLIHLIQPSFDNRKIKDIINDYHSVNDNNEIFSEFLDRNFPENTSELTADELFSKKPLNRKEFDSLFVNRKSSATQGIYFEFVNKLLAFKSNKNVENLDALLELNSNDKLTKAFGFGKAIFAKTNFMKSKNIQDFLDENVDNDLLSENNTLIYNQFVLSKKDDIVREYRDMTKRTFNLSGLLDFNTGLVNATNQDVLSIIFSSMSFSGTENYADYEENLSYSFYQESTITEVLDLDESAILSEIKAFLGIENTSQIESVVLTQKEDKFRKFISKTFPREKIIEILPLFSPRDDKKIKSEVSESATVPTIYEYIVAIAWFYISKEEFFITKSLNLTLDGEMRPLSHAAGGAGDIVIDYENLTLMLEVTLMNAQAQKRGEWEPVLRHATNLTVDNFDKNVITLFIADELDDNTVNIWRAVASVPLRSSNKDEIADLVKIFPLENRELLHMLKNNLDERKLLKAIDESYEELAGNFDLSWRDKIFVEANM</sequence>
<dbReference type="GeneID" id="86911200"/>
<dbReference type="EMBL" id="MH018573">
    <property type="protein sequence ID" value="AXM43487.1"/>
    <property type="molecule type" value="Genomic_DNA"/>
</dbReference>
<protein>
    <recommendedName>
        <fullName evidence="2">AlwI family type II restriction endonuclease</fullName>
    </recommendedName>
</protein>
<dbReference type="Pfam" id="PF09491">
    <property type="entry name" value="RE_AlwI"/>
    <property type="match status" value="1"/>
</dbReference>
<dbReference type="InterPro" id="IPR018573">
    <property type="entry name" value="Restrct_endonuc_II_AlwI"/>
</dbReference>
<evidence type="ECO:0008006" key="2">
    <source>
        <dbReference type="Google" id="ProtNLM"/>
    </source>
</evidence>
<dbReference type="RefSeq" id="WP_010731568.1">
    <property type="nucleotide sequence ID" value="NZ_JARPWG010000094.1"/>
</dbReference>